<dbReference type="InterPro" id="IPR003737">
    <property type="entry name" value="GlcNAc_PI_deacetylase-related"/>
</dbReference>
<sequence length="256" mass="27994">MTDAAPGAERRRIRGRGTGESAWRAWFSRHPVPPLDAPACFARHPRLLVVAPHPDDEVLGAGGLMRAARAADREVRVVAVTDGQASHRGSTLWSPAELAAERLAESRRALAHLGIDTAICRLGWLDGGCARHEDDLGRMLKALVRPDDLVVTTWRLDGHPDHEATARACAAACASRGATLWEAPVWAWHWARPQDPALDWTRAVALALSPSDLQVKLQAVQAYRTQLLPDPTTGRDAIVPPHALERLARPFEVMFT</sequence>
<reference evidence="1 2" key="1">
    <citation type="submission" date="2019-07" db="EMBL/GenBank/DDBJ databases">
        <title>Qingshengfaniella alkalisoli gen. nov., sp. nov., isolated from saline soil.</title>
        <authorList>
            <person name="Xu L."/>
            <person name="Huang X.-X."/>
            <person name="Sun J.-Q."/>
        </authorList>
    </citation>
    <scope>NUCLEOTIDE SEQUENCE [LARGE SCALE GENOMIC DNA]</scope>
    <source>
        <strain evidence="1 2">DSM 27279</strain>
    </source>
</reference>
<dbReference type="InterPro" id="IPR024078">
    <property type="entry name" value="LmbE-like_dom_sf"/>
</dbReference>
<name>A0A556APP5_9BURK</name>
<dbReference type="Gene3D" id="3.40.50.10320">
    <property type="entry name" value="LmbE-like"/>
    <property type="match status" value="1"/>
</dbReference>
<dbReference type="OrthoDB" id="9816564at2"/>
<proteinExistence type="predicted"/>
<dbReference type="PANTHER" id="PTHR12993:SF29">
    <property type="entry name" value="BLR3841 PROTEIN"/>
    <property type="match status" value="1"/>
</dbReference>
<comment type="caution">
    <text evidence="1">The sequence shown here is derived from an EMBL/GenBank/DDBJ whole genome shotgun (WGS) entry which is preliminary data.</text>
</comment>
<dbReference type="Pfam" id="PF02585">
    <property type="entry name" value="PIG-L"/>
    <property type="match status" value="1"/>
</dbReference>
<gene>
    <name evidence="1" type="ORF">FOZ76_11855</name>
</gene>
<organism evidence="1 2">
    <name type="scientific">Verticiella sediminum</name>
    <dbReference type="NCBI Taxonomy" id="1247510"/>
    <lineage>
        <taxon>Bacteria</taxon>
        <taxon>Pseudomonadati</taxon>
        <taxon>Pseudomonadota</taxon>
        <taxon>Betaproteobacteria</taxon>
        <taxon>Burkholderiales</taxon>
        <taxon>Alcaligenaceae</taxon>
        <taxon>Verticiella</taxon>
    </lineage>
</organism>
<dbReference type="PANTHER" id="PTHR12993">
    <property type="entry name" value="N-ACETYLGLUCOSAMINYL-PHOSPHATIDYLINOSITOL DE-N-ACETYLASE-RELATED"/>
    <property type="match status" value="1"/>
</dbReference>
<keyword evidence="2" id="KW-1185">Reference proteome</keyword>
<accession>A0A556APP5</accession>
<evidence type="ECO:0000313" key="1">
    <source>
        <dbReference type="EMBL" id="TSH94857.1"/>
    </source>
</evidence>
<dbReference type="EMBL" id="VLTJ01000023">
    <property type="protein sequence ID" value="TSH94857.1"/>
    <property type="molecule type" value="Genomic_DNA"/>
</dbReference>
<dbReference type="Proteomes" id="UP000318405">
    <property type="component" value="Unassembled WGS sequence"/>
</dbReference>
<dbReference type="AlphaFoldDB" id="A0A556APP5"/>
<dbReference type="GO" id="GO:0016811">
    <property type="term" value="F:hydrolase activity, acting on carbon-nitrogen (but not peptide) bonds, in linear amides"/>
    <property type="evidence" value="ECO:0007669"/>
    <property type="project" value="TreeGrafter"/>
</dbReference>
<protein>
    <submittedName>
        <fullName evidence="1">PIG-L family deacetylase</fullName>
    </submittedName>
</protein>
<dbReference type="SUPFAM" id="SSF102588">
    <property type="entry name" value="LmbE-like"/>
    <property type="match status" value="1"/>
</dbReference>
<evidence type="ECO:0000313" key="2">
    <source>
        <dbReference type="Proteomes" id="UP000318405"/>
    </source>
</evidence>